<protein>
    <submittedName>
        <fullName evidence="6">Transketolase family protein</fullName>
    </submittedName>
</protein>
<accession>A0A934MAV5</accession>
<comment type="caution">
    <text evidence="6">The sequence shown here is derived from an EMBL/GenBank/DDBJ whole genome shotgun (WGS) entry which is preliminary data.</text>
</comment>
<evidence type="ECO:0000256" key="1">
    <source>
        <dbReference type="ARBA" id="ARBA00001964"/>
    </source>
</evidence>
<dbReference type="RefSeq" id="WP_198917233.1">
    <property type="nucleotide sequence ID" value="NZ_JAEKPD010000016.1"/>
</dbReference>
<feature type="region of interest" description="Disordered" evidence="4">
    <location>
        <begin position="1"/>
        <end position="23"/>
    </location>
</feature>
<evidence type="ECO:0000256" key="2">
    <source>
        <dbReference type="ARBA" id="ARBA00007131"/>
    </source>
</evidence>
<comment type="cofactor">
    <cofactor evidence="1">
        <name>thiamine diphosphate</name>
        <dbReference type="ChEBI" id="CHEBI:58937"/>
    </cofactor>
</comment>
<feature type="domain" description="Transketolase-like pyrimidine-binding" evidence="5">
    <location>
        <begin position="39"/>
        <end position="203"/>
    </location>
</feature>
<dbReference type="CDD" id="cd07033">
    <property type="entry name" value="TPP_PYR_DXS_TK_like"/>
    <property type="match status" value="1"/>
</dbReference>
<dbReference type="InterPro" id="IPR051157">
    <property type="entry name" value="PDH/Transketolase"/>
</dbReference>
<dbReference type="InterPro" id="IPR005475">
    <property type="entry name" value="Transketolase-like_Pyr-bd"/>
</dbReference>
<dbReference type="PANTHER" id="PTHR43825:SF1">
    <property type="entry name" value="TRANSKETOLASE-LIKE PYRIMIDINE-BINDING DOMAIN-CONTAINING PROTEIN"/>
    <property type="match status" value="1"/>
</dbReference>
<gene>
    <name evidence="6" type="ORF">ILP92_15005</name>
</gene>
<sequence>MTLGPNSRRTPAHIARPKPATGGARTSAMIASLDAEGRETVTAPFGHALVDLARTRDDIVGLTADLSKYTDLHVFAKAYPDRFYQMGMAEAVLMSAAAGLAREGFTPFATTYAVFASRRAYDFIVMAIAEENLPVKIVCALPGLTTGYGPSHQATEDLAILRGMPNLTVIDPCCATEIDQATRAIADHPGPVYMRLLRGNVPDVLGEYGYKFDIARAQMIHDGNDVLFVSSGLMTMRTLDAAKRLKADGIDAGVLHVPTIKPLDEDTIAAACGKTGRLVVTAENHSITGGLGEAVAACLLRRGVTPAFRQIALPDEFLDAGALPTLHDQYGLSVDAVTTRVKAWLADAPAT</sequence>
<dbReference type="Gene3D" id="3.40.50.920">
    <property type="match status" value="1"/>
</dbReference>
<dbReference type="Proteomes" id="UP000642488">
    <property type="component" value="Unassembled WGS sequence"/>
</dbReference>
<comment type="similarity">
    <text evidence="2">Belongs to the transketolase family.</text>
</comment>
<dbReference type="FunFam" id="3.40.50.970:FF:000129">
    <property type="entry name" value="Transketolase"/>
    <property type="match status" value="1"/>
</dbReference>
<dbReference type="PANTHER" id="PTHR43825">
    <property type="entry name" value="PYRUVATE DEHYDROGENASE E1 COMPONENT"/>
    <property type="match status" value="1"/>
</dbReference>
<dbReference type="InterPro" id="IPR029061">
    <property type="entry name" value="THDP-binding"/>
</dbReference>
<dbReference type="Gene3D" id="3.40.50.970">
    <property type="match status" value="1"/>
</dbReference>
<evidence type="ECO:0000313" key="7">
    <source>
        <dbReference type="Proteomes" id="UP000642488"/>
    </source>
</evidence>
<dbReference type="Pfam" id="PF02779">
    <property type="entry name" value="Transket_pyr"/>
    <property type="match status" value="1"/>
</dbReference>
<evidence type="ECO:0000256" key="4">
    <source>
        <dbReference type="SAM" id="MobiDB-lite"/>
    </source>
</evidence>
<organism evidence="6 7">
    <name type="scientific">Palleronia pontilimi</name>
    <dbReference type="NCBI Taxonomy" id="1964209"/>
    <lineage>
        <taxon>Bacteria</taxon>
        <taxon>Pseudomonadati</taxon>
        <taxon>Pseudomonadota</taxon>
        <taxon>Alphaproteobacteria</taxon>
        <taxon>Rhodobacterales</taxon>
        <taxon>Roseobacteraceae</taxon>
        <taxon>Palleronia</taxon>
    </lineage>
</organism>
<keyword evidence="7" id="KW-1185">Reference proteome</keyword>
<dbReference type="EMBL" id="JAEKPD010000016">
    <property type="protein sequence ID" value="MBJ3764057.1"/>
    <property type="molecule type" value="Genomic_DNA"/>
</dbReference>
<dbReference type="SUPFAM" id="SSF52922">
    <property type="entry name" value="TK C-terminal domain-like"/>
    <property type="match status" value="1"/>
</dbReference>
<evidence type="ECO:0000259" key="5">
    <source>
        <dbReference type="SMART" id="SM00861"/>
    </source>
</evidence>
<evidence type="ECO:0000256" key="3">
    <source>
        <dbReference type="ARBA" id="ARBA00023052"/>
    </source>
</evidence>
<evidence type="ECO:0000313" key="6">
    <source>
        <dbReference type="EMBL" id="MBJ3764057.1"/>
    </source>
</evidence>
<keyword evidence="3" id="KW-0786">Thiamine pyrophosphate</keyword>
<proteinExistence type="inferred from homology"/>
<dbReference type="InterPro" id="IPR033248">
    <property type="entry name" value="Transketolase_C"/>
</dbReference>
<reference evidence="6" key="1">
    <citation type="submission" date="2020-12" db="EMBL/GenBank/DDBJ databases">
        <title>Bacterial taxonomy.</title>
        <authorList>
            <person name="Pan X."/>
        </authorList>
    </citation>
    <scope>NUCLEOTIDE SEQUENCE</scope>
    <source>
        <strain evidence="6">KCTC 52957</strain>
    </source>
</reference>
<dbReference type="AlphaFoldDB" id="A0A934MAV5"/>
<dbReference type="Pfam" id="PF02780">
    <property type="entry name" value="Transketolase_C"/>
    <property type="match status" value="1"/>
</dbReference>
<dbReference type="SMART" id="SM00861">
    <property type="entry name" value="Transket_pyr"/>
    <property type="match status" value="1"/>
</dbReference>
<dbReference type="SUPFAM" id="SSF52518">
    <property type="entry name" value="Thiamin diphosphate-binding fold (THDP-binding)"/>
    <property type="match status" value="1"/>
</dbReference>
<dbReference type="InterPro" id="IPR009014">
    <property type="entry name" value="Transketo_C/PFOR_II"/>
</dbReference>
<name>A0A934MAV5_9RHOB</name>